<protein>
    <submittedName>
        <fullName evidence="2">DUF725 domain-containing protein</fullName>
    </submittedName>
</protein>
<dbReference type="AlphaFoldDB" id="A0A1A9VTE0"/>
<proteinExistence type="predicted"/>
<evidence type="ECO:0000313" key="2">
    <source>
        <dbReference type="EnsemblMetazoa" id="GAUT046908-PA"/>
    </source>
</evidence>
<keyword evidence="3" id="KW-1185">Reference proteome</keyword>
<name>A0A1A9VTE0_GLOAU</name>
<sequence>MNTESHGFHTTTVCLRNVRNRLKSLKRLLRHYEIHIKPLTTTKAITLCIYAMALTIKYLMASISEILPCSYCKLQNASSAAFNRTRLNEILCHRLQSWYRINLGIPKMWSQKKAWILVSLLINVSNSNSFNYDNNHIILEAAESIIFIIKMVNQPLLMHLYAFLYKRPDIIAKRMAAAIAADIKEGGPYLNRLTQQNDCLSYVERLENILMQFRKSYAQCLTKANEIRENVDAKMKNFREELINQTVISSYGALDECGEIENHLQSFKCYNRKAKKLAQHMNEISMVALDMFDNGSEQYYRIEYGLYKCTNNTNRHYQRQYWIAYQEMENCIYDKNWKPNDYITFDGPSVTTVPTDPTEVESTTISTPTNMETTVAIDDFKVMGKRDLLRKYYEELYKNSFKSPLYRKLYKLLPEAHNRSEVLCNQAFGSWSL</sequence>
<evidence type="ECO:0000259" key="1">
    <source>
        <dbReference type="Pfam" id="PF05267"/>
    </source>
</evidence>
<evidence type="ECO:0000313" key="3">
    <source>
        <dbReference type="Proteomes" id="UP000078200"/>
    </source>
</evidence>
<organism evidence="2 3">
    <name type="scientific">Glossina austeni</name>
    <name type="common">Savannah tsetse fly</name>
    <dbReference type="NCBI Taxonomy" id="7395"/>
    <lineage>
        <taxon>Eukaryota</taxon>
        <taxon>Metazoa</taxon>
        <taxon>Ecdysozoa</taxon>
        <taxon>Arthropoda</taxon>
        <taxon>Hexapoda</taxon>
        <taxon>Insecta</taxon>
        <taxon>Pterygota</taxon>
        <taxon>Neoptera</taxon>
        <taxon>Endopterygota</taxon>
        <taxon>Diptera</taxon>
        <taxon>Brachycera</taxon>
        <taxon>Muscomorpha</taxon>
        <taxon>Hippoboscoidea</taxon>
        <taxon>Glossinidae</taxon>
        <taxon>Glossina</taxon>
    </lineage>
</organism>
<dbReference type="Proteomes" id="UP000078200">
    <property type="component" value="Unassembled WGS sequence"/>
</dbReference>
<accession>A0A1A9VTE0</accession>
<dbReference type="Pfam" id="PF05267">
    <property type="entry name" value="DUF725"/>
    <property type="match status" value="1"/>
</dbReference>
<dbReference type="EnsemblMetazoa" id="GAUT046908-RA">
    <property type="protein sequence ID" value="GAUT046908-PA"/>
    <property type="gene ID" value="GAUT046908"/>
</dbReference>
<feature type="domain" description="Protein TsetseEP" evidence="1">
    <location>
        <begin position="197"/>
        <end position="315"/>
    </location>
</feature>
<dbReference type="InterPro" id="IPR007931">
    <property type="entry name" value="TsetseEP"/>
</dbReference>
<reference evidence="2" key="1">
    <citation type="submission" date="2020-05" db="UniProtKB">
        <authorList>
            <consortium name="EnsemblMetazoa"/>
        </authorList>
    </citation>
    <scope>IDENTIFICATION</scope>
    <source>
        <strain evidence="2">TTRI</strain>
    </source>
</reference>
<dbReference type="VEuPathDB" id="VectorBase:GAUT046908"/>